<evidence type="ECO:0000256" key="2">
    <source>
        <dbReference type="SAM" id="MobiDB-lite"/>
    </source>
</evidence>
<keyword evidence="5" id="KW-1185">Reference proteome</keyword>
<comment type="similarity">
    <text evidence="1">Belongs to the UPF0213 family.</text>
</comment>
<dbReference type="RefSeq" id="WP_273687941.1">
    <property type="nucleotide sequence ID" value="NZ_CP117411.1"/>
</dbReference>
<proteinExistence type="inferred from homology"/>
<evidence type="ECO:0000259" key="3">
    <source>
        <dbReference type="PROSITE" id="PS50164"/>
    </source>
</evidence>
<feature type="domain" description="GIY-YIG" evidence="3">
    <location>
        <begin position="1"/>
        <end position="76"/>
    </location>
</feature>
<dbReference type="Pfam" id="PF01541">
    <property type="entry name" value="GIY-YIG"/>
    <property type="match status" value="1"/>
</dbReference>
<name>A0ABY7TK35_9SPHN</name>
<reference evidence="4 5" key="1">
    <citation type="submission" date="2023-02" db="EMBL/GenBank/DDBJ databases">
        <title>Genome sequence of Sphingomonas naphthae.</title>
        <authorList>
            <person name="Kim S."/>
            <person name="Heo J."/>
            <person name="Kwon S.-W."/>
        </authorList>
    </citation>
    <scope>NUCLEOTIDE SEQUENCE [LARGE SCALE GENOMIC DNA]</scope>
    <source>
        <strain evidence="4 5">KACC 18716</strain>
    </source>
</reference>
<evidence type="ECO:0000313" key="5">
    <source>
        <dbReference type="Proteomes" id="UP001220395"/>
    </source>
</evidence>
<gene>
    <name evidence="4" type="ORF">PQ455_18605</name>
</gene>
<dbReference type="EMBL" id="CP117411">
    <property type="protein sequence ID" value="WCT73592.1"/>
    <property type="molecule type" value="Genomic_DNA"/>
</dbReference>
<accession>A0ABY7TK35</accession>
<organism evidence="4 5">
    <name type="scientific">Sphingomonas naphthae</name>
    <dbReference type="NCBI Taxonomy" id="1813468"/>
    <lineage>
        <taxon>Bacteria</taxon>
        <taxon>Pseudomonadati</taxon>
        <taxon>Pseudomonadota</taxon>
        <taxon>Alphaproteobacteria</taxon>
        <taxon>Sphingomonadales</taxon>
        <taxon>Sphingomonadaceae</taxon>
        <taxon>Sphingomonas</taxon>
    </lineage>
</organism>
<dbReference type="Proteomes" id="UP001220395">
    <property type="component" value="Chromosome"/>
</dbReference>
<evidence type="ECO:0000313" key="4">
    <source>
        <dbReference type="EMBL" id="WCT73592.1"/>
    </source>
</evidence>
<dbReference type="PROSITE" id="PS50164">
    <property type="entry name" value="GIY_YIG"/>
    <property type="match status" value="1"/>
</dbReference>
<dbReference type="CDD" id="cd10456">
    <property type="entry name" value="GIY-YIG_UPF0213"/>
    <property type="match status" value="1"/>
</dbReference>
<sequence length="135" mass="14986">MTFWAYILRCSDGAYYTGHTDHLERRVAEHQTGGFCDFTARRQPVVLVWSQAFGTRIEALEAERRVKGWSRAKKEGLIAGDWNSVSYFARPPRERPSTSLGTNGGGVALQEGALPQESHSSRAKSRDVPLGPPQP</sequence>
<dbReference type="Gene3D" id="3.40.1440.10">
    <property type="entry name" value="GIY-YIG endonuclease"/>
    <property type="match status" value="1"/>
</dbReference>
<dbReference type="InterPro" id="IPR035901">
    <property type="entry name" value="GIY-YIG_endonuc_sf"/>
</dbReference>
<dbReference type="InterPro" id="IPR000305">
    <property type="entry name" value="GIY-YIG_endonuc"/>
</dbReference>
<dbReference type="PANTHER" id="PTHR34477">
    <property type="entry name" value="UPF0213 PROTEIN YHBQ"/>
    <property type="match status" value="1"/>
</dbReference>
<feature type="region of interest" description="Disordered" evidence="2">
    <location>
        <begin position="87"/>
        <end position="135"/>
    </location>
</feature>
<dbReference type="SUPFAM" id="SSF82771">
    <property type="entry name" value="GIY-YIG endonuclease"/>
    <property type="match status" value="1"/>
</dbReference>
<dbReference type="PANTHER" id="PTHR34477:SF1">
    <property type="entry name" value="UPF0213 PROTEIN YHBQ"/>
    <property type="match status" value="1"/>
</dbReference>
<protein>
    <submittedName>
        <fullName evidence="4">GIY-YIG nuclease family protein</fullName>
    </submittedName>
</protein>
<dbReference type="InterPro" id="IPR050190">
    <property type="entry name" value="UPF0213_domain"/>
</dbReference>
<evidence type="ECO:0000256" key="1">
    <source>
        <dbReference type="ARBA" id="ARBA00007435"/>
    </source>
</evidence>